<dbReference type="Pfam" id="PF15297">
    <property type="entry name" value="CKAP2_C"/>
    <property type="match status" value="2"/>
</dbReference>
<comment type="similarity">
    <text evidence="2">Belongs to the CKAP2 family.</text>
</comment>
<evidence type="ECO:0000259" key="6">
    <source>
        <dbReference type="Pfam" id="PF15297"/>
    </source>
</evidence>
<proteinExistence type="inferred from homology"/>
<dbReference type="OrthoDB" id="6288182at2759"/>
<reference evidence="7 8" key="1">
    <citation type="submission" date="2019-09" db="EMBL/GenBank/DDBJ databases">
        <title>Bird 10,000 Genomes (B10K) Project - Family phase.</title>
        <authorList>
            <person name="Zhang G."/>
        </authorList>
    </citation>
    <scope>NUCLEOTIDE SEQUENCE [LARGE SCALE GENOMIC DNA]</scope>
    <source>
        <strain evidence="7">B10K-DU-001-24</strain>
        <tissue evidence="7">Muscle</tissue>
    </source>
</reference>
<evidence type="ECO:0000256" key="5">
    <source>
        <dbReference type="ARBA" id="ARBA00023212"/>
    </source>
</evidence>
<comment type="caution">
    <text evidence="7">The sequence shown here is derived from an EMBL/GenBank/DDBJ whole genome shotgun (WGS) entry which is preliminary data.</text>
</comment>
<dbReference type="GO" id="GO:0005813">
    <property type="term" value="C:centrosome"/>
    <property type="evidence" value="ECO:0007669"/>
    <property type="project" value="TreeGrafter"/>
</dbReference>
<dbReference type="GO" id="GO:0005829">
    <property type="term" value="C:cytosol"/>
    <property type="evidence" value="ECO:0007669"/>
    <property type="project" value="TreeGrafter"/>
</dbReference>
<keyword evidence="4" id="KW-0597">Phosphoprotein</keyword>
<keyword evidence="5" id="KW-0206">Cytoskeleton</keyword>
<gene>
    <name evidence="7" type="primary">Ckap2l</name>
    <name evidence="7" type="ORF">PSIHAE_R07260</name>
</gene>
<dbReference type="InterPro" id="IPR052855">
    <property type="entry name" value="CKAP2-like"/>
</dbReference>
<dbReference type="PANTHER" id="PTHR47078">
    <property type="entry name" value="CYTOSKELETON-ASSOCIATED PROTEIN 2-LIKE"/>
    <property type="match status" value="1"/>
</dbReference>
<organism evidence="7 8">
    <name type="scientific">Psilopogon haemacephalus</name>
    <name type="common">coppersmith barbet</name>
    <dbReference type="NCBI Taxonomy" id="2585815"/>
    <lineage>
        <taxon>Eukaryota</taxon>
        <taxon>Metazoa</taxon>
        <taxon>Chordata</taxon>
        <taxon>Craniata</taxon>
        <taxon>Vertebrata</taxon>
        <taxon>Euteleostomi</taxon>
        <taxon>Archelosauria</taxon>
        <taxon>Archosauria</taxon>
        <taxon>Dinosauria</taxon>
        <taxon>Saurischia</taxon>
        <taxon>Theropoda</taxon>
        <taxon>Coelurosauria</taxon>
        <taxon>Aves</taxon>
        <taxon>Neognathae</taxon>
        <taxon>Neoaves</taxon>
        <taxon>Telluraves</taxon>
        <taxon>Coraciimorphae</taxon>
        <taxon>Piciformes</taxon>
        <taxon>Megalaimidae</taxon>
        <taxon>Psilopogon</taxon>
    </lineage>
</organism>
<keyword evidence="8" id="KW-1185">Reference proteome</keyword>
<dbReference type="PANTHER" id="PTHR47078:SF1">
    <property type="entry name" value="CYTOSKELETON-ASSOCIATED PROTEIN 2-LIKE"/>
    <property type="match status" value="1"/>
</dbReference>
<evidence type="ECO:0000256" key="1">
    <source>
        <dbReference type="ARBA" id="ARBA00004245"/>
    </source>
</evidence>
<protein>
    <submittedName>
        <fullName evidence="7">CKP2L protein</fullName>
    </submittedName>
</protein>
<dbReference type="GO" id="GO:0072686">
    <property type="term" value="C:mitotic spindle"/>
    <property type="evidence" value="ECO:0007669"/>
    <property type="project" value="TreeGrafter"/>
</dbReference>
<dbReference type="InterPro" id="IPR029197">
    <property type="entry name" value="CKAP2_C"/>
</dbReference>
<dbReference type="AlphaFoldDB" id="A0A7K9C7N8"/>
<feature type="domain" description="Cytoskeleton-associated protein 2 C-terminal" evidence="6">
    <location>
        <begin position="208"/>
        <end position="261"/>
    </location>
</feature>
<feature type="non-terminal residue" evidence="7">
    <location>
        <position position="263"/>
    </location>
</feature>
<evidence type="ECO:0000313" key="7">
    <source>
        <dbReference type="EMBL" id="NXG47952.1"/>
    </source>
</evidence>
<accession>A0A7K9C7N8</accession>
<evidence type="ECO:0000256" key="2">
    <source>
        <dbReference type="ARBA" id="ARBA00009468"/>
    </source>
</evidence>
<feature type="domain" description="Cytoskeleton-associated protein 2 C-terminal" evidence="6">
    <location>
        <begin position="2"/>
        <end position="134"/>
    </location>
</feature>
<evidence type="ECO:0000256" key="4">
    <source>
        <dbReference type="ARBA" id="ARBA00022553"/>
    </source>
</evidence>
<name>A0A7K9C7N8_9PICI</name>
<dbReference type="EMBL" id="VWZI01013406">
    <property type="protein sequence ID" value="NXG47952.1"/>
    <property type="molecule type" value="Genomic_DNA"/>
</dbReference>
<keyword evidence="3" id="KW-0963">Cytoplasm</keyword>
<comment type="subcellular location">
    <subcellularLocation>
        <location evidence="1">Cytoplasm</location>
        <location evidence="1">Cytoskeleton</location>
    </subcellularLocation>
</comment>
<sequence>RKQLQEWLASKGKTYKRPPMTLMQKTSVKVSCRRVEEQEQQNPELPSLEQANNLLTECLRLLEEGAQAEEVQAMLSALPQREKFAKFWICRAKLLAEGSPWDLAGLYRAAVCAGAAPLQELREVILDMMRAADQTAEGNPCPHCPFPLLPGTKAELHIPCDPATPGPGQGQLGAAPPCQPGRSLPCLPVSVKLQVTSVPRAVSPCRSGLKLLTPVRRSLRIERAGRRYPEMLKDHDLVVSSLREILEPEEETQFLFCTNRALP</sequence>
<dbReference type="Proteomes" id="UP000574528">
    <property type="component" value="Unassembled WGS sequence"/>
</dbReference>
<evidence type="ECO:0000313" key="8">
    <source>
        <dbReference type="Proteomes" id="UP000574528"/>
    </source>
</evidence>
<evidence type="ECO:0000256" key="3">
    <source>
        <dbReference type="ARBA" id="ARBA00022490"/>
    </source>
</evidence>
<feature type="non-terminal residue" evidence="7">
    <location>
        <position position="1"/>
    </location>
</feature>